<reference evidence="3 4" key="1">
    <citation type="submission" date="2016-04" db="EMBL/GenBank/DDBJ databases">
        <authorList>
            <person name="Evans L.H."/>
            <person name="Alamgir A."/>
            <person name="Owens N."/>
            <person name="Weber N.D."/>
            <person name="Virtaneva K."/>
            <person name="Barbian K."/>
            <person name="Babar A."/>
            <person name="Rosenke K."/>
        </authorList>
    </citation>
    <scope>NUCLEOTIDE SEQUENCE [LARGE SCALE GENOMIC DNA]</scope>
    <source>
        <strain evidence="3 4">PMB02</strain>
    </source>
</reference>
<dbReference type="Pfam" id="PF13884">
    <property type="entry name" value="Peptidase_S74"/>
    <property type="match status" value="1"/>
</dbReference>
<proteinExistence type="predicted"/>
<evidence type="ECO:0000313" key="3">
    <source>
        <dbReference type="EMBL" id="OAS25985.1"/>
    </source>
</evidence>
<gene>
    <name evidence="3" type="ORF">A5481_07425</name>
</gene>
<dbReference type="AlphaFoldDB" id="A0A179SGA2"/>
<organism evidence="3 4">
    <name type="scientific">Methylobacterium platani</name>
    <dbReference type="NCBI Taxonomy" id="427683"/>
    <lineage>
        <taxon>Bacteria</taxon>
        <taxon>Pseudomonadati</taxon>
        <taxon>Pseudomonadota</taxon>
        <taxon>Alphaproteobacteria</taxon>
        <taxon>Hyphomicrobiales</taxon>
        <taxon>Methylobacteriaceae</taxon>
        <taxon>Methylobacterium</taxon>
    </lineage>
</organism>
<protein>
    <recommendedName>
        <fullName evidence="2">Peptidase S74 domain-containing protein</fullName>
    </recommendedName>
</protein>
<dbReference type="InterPro" id="IPR030392">
    <property type="entry name" value="S74_ICA"/>
</dbReference>
<feature type="domain" description="Peptidase S74" evidence="2">
    <location>
        <begin position="415"/>
        <end position="458"/>
    </location>
</feature>
<feature type="region of interest" description="Disordered" evidence="1">
    <location>
        <begin position="16"/>
        <end position="35"/>
    </location>
</feature>
<sequence>MLGQILTDAQNLYSGGSGRDVYQGPRTAGLGDTTQSGLDYLTQNATAGQGGVQAANGLIGNLMANGGQTAGTQAASNAYSEIGGVDTSPTAALAARTADPNSLAQQVGSRLAGGNTVTTAGAYQGLLDGMGGQSQTQRSLQGVADGQYLGGANPYLDSILQRSGDAAASKVAQQMAASGRYGSGSMQNAVADAVSANANSLRYQDYDQERARQAQAASAIDSANNARTGLQQGIIGAIGGVQAQNAGLAAQGAQLGMAGDAAALSAANQLASQQAQNASIASNRAAGLAGIATGDRAAALSGISAIPTLQQAALQPGQTLAQAGAIQDAARQDQINADREYFDDTNNARWKQLGLYQSVIQPIAGLGGFGSGTTVSKTETPQPGLLQTLLGAGLSGASILGKSASNSALGTLVLSDERAKEDVQRVGELDDGQPIYSYRYRGEPQTQIGLLAQDVVKREPGAVARRPDGLLAVDYGKATRRAAEEEPRRRRAGGRR</sequence>
<comment type="caution">
    <text evidence="3">The sequence shown here is derived from an EMBL/GenBank/DDBJ whole genome shotgun (WGS) entry which is preliminary data.</text>
</comment>
<dbReference type="Proteomes" id="UP000078316">
    <property type="component" value="Unassembled WGS sequence"/>
</dbReference>
<evidence type="ECO:0000256" key="1">
    <source>
        <dbReference type="SAM" id="MobiDB-lite"/>
    </source>
</evidence>
<feature type="region of interest" description="Disordered" evidence="1">
    <location>
        <begin position="475"/>
        <end position="496"/>
    </location>
</feature>
<dbReference type="STRING" id="427683.A5481_07425"/>
<evidence type="ECO:0000313" key="4">
    <source>
        <dbReference type="Proteomes" id="UP000078316"/>
    </source>
</evidence>
<accession>A0A179SGA2</accession>
<name>A0A179SGA2_9HYPH</name>
<dbReference type="EMBL" id="LWHQ01000014">
    <property type="protein sequence ID" value="OAS25985.1"/>
    <property type="molecule type" value="Genomic_DNA"/>
</dbReference>
<evidence type="ECO:0000259" key="2">
    <source>
        <dbReference type="Pfam" id="PF13884"/>
    </source>
</evidence>